<feature type="non-terminal residue" evidence="2">
    <location>
        <position position="1"/>
    </location>
</feature>
<evidence type="ECO:0000256" key="1">
    <source>
        <dbReference type="SAM" id="MobiDB-lite"/>
    </source>
</evidence>
<proteinExistence type="predicted"/>
<dbReference type="Proteomes" id="UP001642484">
    <property type="component" value="Unassembled WGS sequence"/>
</dbReference>
<name>A0ABP0JW13_9DINO</name>
<dbReference type="EMBL" id="CAXAMN010006591">
    <property type="protein sequence ID" value="CAK9018232.1"/>
    <property type="molecule type" value="Genomic_DNA"/>
</dbReference>
<protein>
    <submittedName>
        <fullName evidence="2">Uncharacterized protein</fullName>
    </submittedName>
</protein>
<gene>
    <name evidence="2" type="ORF">CCMP2556_LOCUS13187</name>
</gene>
<sequence>DHYDGDSMNFRRGLRSCKVDMCLFGLRDRESGVPHRKRTCIWARTGRPERLWIQMHPGWKDTQSNSANESWWEFNVMESQIWYVHTEELVKQYASMMLDAVEGPVDLAKTAPDQNDVEEVVQHEEQLDLLDKDADPDGEAEEARMEEAYSG</sequence>
<organism evidence="2 3">
    <name type="scientific">Durusdinium trenchii</name>
    <dbReference type="NCBI Taxonomy" id="1381693"/>
    <lineage>
        <taxon>Eukaryota</taxon>
        <taxon>Sar</taxon>
        <taxon>Alveolata</taxon>
        <taxon>Dinophyceae</taxon>
        <taxon>Suessiales</taxon>
        <taxon>Symbiodiniaceae</taxon>
        <taxon>Durusdinium</taxon>
    </lineage>
</organism>
<feature type="region of interest" description="Disordered" evidence="1">
    <location>
        <begin position="123"/>
        <end position="151"/>
    </location>
</feature>
<evidence type="ECO:0000313" key="3">
    <source>
        <dbReference type="Proteomes" id="UP001642484"/>
    </source>
</evidence>
<accession>A0ABP0JW13</accession>
<evidence type="ECO:0000313" key="2">
    <source>
        <dbReference type="EMBL" id="CAK9018232.1"/>
    </source>
</evidence>
<reference evidence="2 3" key="1">
    <citation type="submission" date="2024-02" db="EMBL/GenBank/DDBJ databases">
        <authorList>
            <person name="Chen Y."/>
            <person name="Shah S."/>
            <person name="Dougan E. K."/>
            <person name="Thang M."/>
            <person name="Chan C."/>
        </authorList>
    </citation>
    <scope>NUCLEOTIDE SEQUENCE [LARGE SCALE GENOMIC DNA]</scope>
</reference>
<comment type="caution">
    <text evidence="2">The sequence shown here is derived from an EMBL/GenBank/DDBJ whole genome shotgun (WGS) entry which is preliminary data.</text>
</comment>
<keyword evidence="3" id="KW-1185">Reference proteome</keyword>